<dbReference type="Gene3D" id="2.40.40.20">
    <property type="match status" value="1"/>
</dbReference>
<dbReference type="Pfam" id="PF00384">
    <property type="entry name" value="Molybdopterin"/>
    <property type="match status" value="1"/>
</dbReference>
<proteinExistence type="inferred from homology"/>
<dbReference type="InterPro" id="IPR010046">
    <property type="entry name" value="Mopterin_OxRdtse_a_bac"/>
</dbReference>
<dbReference type="PIRSF" id="PIRSF000144">
    <property type="entry name" value="CbbBc"/>
    <property type="match status" value="1"/>
</dbReference>
<evidence type="ECO:0000256" key="4">
    <source>
        <dbReference type="ARBA" id="ARBA00022485"/>
    </source>
</evidence>
<evidence type="ECO:0000256" key="8">
    <source>
        <dbReference type="ARBA" id="ARBA00023004"/>
    </source>
</evidence>
<evidence type="ECO:0000256" key="6">
    <source>
        <dbReference type="ARBA" id="ARBA00022723"/>
    </source>
</evidence>
<evidence type="ECO:0000256" key="7">
    <source>
        <dbReference type="ARBA" id="ARBA00023002"/>
    </source>
</evidence>
<name>A0ABV7PK10_9BURK</name>
<evidence type="ECO:0000256" key="2">
    <source>
        <dbReference type="ARBA" id="ARBA00001966"/>
    </source>
</evidence>
<dbReference type="InterPro" id="IPR006656">
    <property type="entry name" value="Mopterin_OxRdtase"/>
</dbReference>
<evidence type="ECO:0000256" key="9">
    <source>
        <dbReference type="ARBA" id="ARBA00023014"/>
    </source>
</evidence>
<comment type="similarity">
    <text evidence="3">Belongs to the prokaryotic molybdopterin-containing oxidoreductase family.</text>
</comment>
<evidence type="ECO:0000313" key="12">
    <source>
        <dbReference type="EMBL" id="MFC3458222.1"/>
    </source>
</evidence>
<dbReference type="Proteomes" id="UP001595665">
    <property type="component" value="Unassembled WGS sequence"/>
</dbReference>
<dbReference type="InterPro" id="IPR041953">
    <property type="entry name" value="YdeP_MopB"/>
</dbReference>
<dbReference type="InterPro" id="IPR006657">
    <property type="entry name" value="MoPterin_dinucl-bd_dom"/>
</dbReference>
<accession>A0ABV7PK10</accession>
<feature type="domain" description="Molybdopterin oxidoreductase" evidence="10">
    <location>
        <begin position="111"/>
        <end position="491"/>
    </location>
</feature>
<keyword evidence="4" id="KW-0004">4Fe-4S</keyword>
<protein>
    <submittedName>
        <fullName evidence="12">FdhF/YdeP family oxidoreductase</fullName>
    </submittedName>
</protein>
<dbReference type="SUPFAM" id="SSF53706">
    <property type="entry name" value="Formate dehydrogenase/DMSO reductase, domains 1-3"/>
    <property type="match status" value="1"/>
</dbReference>
<evidence type="ECO:0000313" key="13">
    <source>
        <dbReference type="Proteomes" id="UP001595665"/>
    </source>
</evidence>
<gene>
    <name evidence="12" type="ORF">ACFOPH_08185</name>
</gene>
<keyword evidence="5" id="KW-0500">Molybdenum</keyword>
<reference evidence="13" key="1">
    <citation type="journal article" date="2019" name="Int. J. Syst. Evol. Microbiol.">
        <title>The Global Catalogue of Microorganisms (GCM) 10K type strain sequencing project: providing services to taxonomists for standard genome sequencing and annotation.</title>
        <authorList>
            <consortium name="The Broad Institute Genomics Platform"/>
            <consortium name="The Broad Institute Genome Sequencing Center for Infectious Disease"/>
            <person name="Wu L."/>
            <person name="Ma J."/>
        </authorList>
    </citation>
    <scope>NUCLEOTIDE SEQUENCE [LARGE SCALE GENOMIC DNA]</scope>
    <source>
        <strain evidence="13">CCM 7480</strain>
    </source>
</reference>
<dbReference type="RefSeq" id="WP_312549609.1">
    <property type="nucleotide sequence ID" value="NZ_JBHRVV010000001.1"/>
</dbReference>
<keyword evidence="13" id="KW-1185">Reference proteome</keyword>
<evidence type="ECO:0000256" key="1">
    <source>
        <dbReference type="ARBA" id="ARBA00001942"/>
    </source>
</evidence>
<dbReference type="PANTHER" id="PTHR43105">
    <property type="entry name" value="RESPIRATORY NITRATE REDUCTASE"/>
    <property type="match status" value="1"/>
</dbReference>
<dbReference type="EMBL" id="JBHRVV010000001">
    <property type="protein sequence ID" value="MFC3458222.1"/>
    <property type="molecule type" value="Genomic_DNA"/>
</dbReference>
<keyword evidence="7" id="KW-0560">Oxidoreductase</keyword>
<organism evidence="12 13">
    <name type="scientific">Massilia haematophila</name>
    <dbReference type="NCBI Taxonomy" id="457923"/>
    <lineage>
        <taxon>Bacteria</taxon>
        <taxon>Pseudomonadati</taxon>
        <taxon>Pseudomonadota</taxon>
        <taxon>Betaproteobacteria</taxon>
        <taxon>Burkholderiales</taxon>
        <taxon>Oxalobacteraceae</taxon>
        <taxon>Telluria group</taxon>
        <taxon>Massilia</taxon>
    </lineage>
</organism>
<comment type="cofactor">
    <cofactor evidence="2">
        <name>[4Fe-4S] cluster</name>
        <dbReference type="ChEBI" id="CHEBI:49883"/>
    </cofactor>
</comment>
<dbReference type="CDD" id="cd02787">
    <property type="entry name" value="MopB_CT_ydeP"/>
    <property type="match status" value="1"/>
</dbReference>
<dbReference type="Gene3D" id="3.40.50.740">
    <property type="match status" value="1"/>
</dbReference>
<evidence type="ECO:0000259" key="11">
    <source>
        <dbReference type="Pfam" id="PF01568"/>
    </source>
</evidence>
<dbReference type="InterPro" id="IPR009010">
    <property type="entry name" value="Asp_de-COase-like_dom_sf"/>
</dbReference>
<comment type="caution">
    <text evidence="12">The sequence shown here is derived from an EMBL/GenBank/DDBJ whole genome shotgun (WGS) entry which is preliminary data.</text>
</comment>
<evidence type="ECO:0000256" key="3">
    <source>
        <dbReference type="ARBA" id="ARBA00010312"/>
    </source>
</evidence>
<dbReference type="SUPFAM" id="SSF50692">
    <property type="entry name" value="ADC-like"/>
    <property type="match status" value="1"/>
</dbReference>
<dbReference type="Pfam" id="PF01568">
    <property type="entry name" value="Molydop_binding"/>
    <property type="match status" value="1"/>
</dbReference>
<dbReference type="CDD" id="cd02767">
    <property type="entry name" value="MopB_ydeP"/>
    <property type="match status" value="1"/>
</dbReference>
<sequence>MSKKDVPGIGEYGGPAGGWGALQAVAKALRGEMSTRRTTILMQVNQPEGFDCPGCAWPDPREGSSFEFCENGAKAVSWEATNKRVTPEFFAKHSVSELWGRDDFQLEWEGRLTHPMAYNPDTDHYEPVSWDEAFRRIGAGLRALPDPNMAEFYASGRASNEAAFLYQLFVREYGTNNFPDCSNMCHEATSVGLPQAIGVGKGTVTLEDFDHCDAIFSFGHNPGTNHPRMLGTLRAASLRGAPIVVFNPLKERSLERFKSPQHALEMTVGKAVPIASHYYQLKIGGDAAALKGMMKALLAMDAALRAGGAGGLLDRDFIDEHTLGFAELVADLDATSWEEIEQVAGLSRASLEEAAGIYAKAKRVIVCYGMGITQHRHGTGNVQQLMNLLLLRGNIGREGAGICPLRGHSNVQGDRTVGITEIPSQGFLNALERVFGIKAPRDKGHGAVEAIEAMHAGRARALVCLGGNLPLAMPDPQVCFEAMRRLDLSVHIATKLNRSHLMVCKNTLLLPCLGRTELDVQAGGPQSVTVEDSMSMVHASRGTLQPASPLLKSEPAIVAGIAKATLPDSKIDWDAFIADYNRIRNAIEAVFPDFDDYNERVRVPRGFRLDSPAARREWRTPSGKAHFIVFDSQDERPLARPDARDVLVLATVRSHDQYNTTIYGKNDRYRGITGRRDVIFANAADLAERGLEHGDLVDIEAVAAHDNASEPRIVRNFVAVAFDIARGSVAAYYPEANALVALANFDRRSGTPSYKSVPVVLRRAAGGGKASHVDREEDAAA</sequence>
<dbReference type="InterPro" id="IPR037951">
    <property type="entry name" value="MopB_CT_YdeP"/>
</dbReference>
<dbReference type="Gene3D" id="3.40.228.10">
    <property type="entry name" value="Dimethylsulfoxide Reductase, domain 2"/>
    <property type="match status" value="1"/>
</dbReference>
<dbReference type="InterPro" id="IPR050123">
    <property type="entry name" value="Prok_molybdopt-oxidoreductase"/>
</dbReference>
<feature type="domain" description="Molybdopterin dinucleotide-binding" evidence="11">
    <location>
        <begin position="647"/>
        <end position="758"/>
    </location>
</feature>
<keyword evidence="6" id="KW-0479">Metal-binding</keyword>
<comment type="cofactor">
    <cofactor evidence="1">
        <name>Mo-bis(molybdopterin guanine dinucleotide)</name>
        <dbReference type="ChEBI" id="CHEBI:60539"/>
    </cofactor>
</comment>
<dbReference type="PANTHER" id="PTHR43105:SF4">
    <property type="entry name" value="PROTEIN YDEP"/>
    <property type="match status" value="1"/>
</dbReference>
<evidence type="ECO:0000259" key="10">
    <source>
        <dbReference type="Pfam" id="PF00384"/>
    </source>
</evidence>
<evidence type="ECO:0000256" key="5">
    <source>
        <dbReference type="ARBA" id="ARBA00022505"/>
    </source>
</evidence>
<keyword evidence="9" id="KW-0411">Iron-sulfur</keyword>
<dbReference type="NCBIfam" id="TIGR01701">
    <property type="entry name" value="Fdhalpha-like"/>
    <property type="match status" value="1"/>
</dbReference>
<keyword evidence="8" id="KW-0408">Iron</keyword>